<dbReference type="AlphaFoldDB" id="A0AAN4TJT1"/>
<evidence type="ECO:0000313" key="2">
    <source>
        <dbReference type="Proteomes" id="UP000248291"/>
    </source>
</evidence>
<accession>A0AAN4TJT1</accession>
<gene>
    <name evidence="1" type="ORF">KPSA3_01695</name>
</gene>
<reference evidence="1 2" key="1">
    <citation type="submission" date="2018-04" db="EMBL/GenBank/DDBJ databases">
        <title>Draft genome sequence of Pseudomonas syringae pv. actinidiae biovar 3 strains isolated from kiwifruit in Kagawa prefecture.</title>
        <authorList>
            <person name="Tabuchi M."/>
            <person name="Saito M."/>
            <person name="Fujiwara S."/>
            <person name="Sasa N."/>
            <person name="Akimitsu K."/>
            <person name="Gomi K."/>
            <person name="Konishi-Sugita S."/>
            <person name="Hamano K."/>
            <person name="Kataoka I."/>
        </authorList>
    </citation>
    <scope>NUCLEOTIDE SEQUENCE [LARGE SCALE GENOMIC DNA]</scope>
    <source>
        <strain evidence="1 2">MAFF212211</strain>
    </source>
</reference>
<comment type="caution">
    <text evidence="1">The sequence shown here is derived from an EMBL/GenBank/DDBJ whole genome shotgun (WGS) entry which is preliminary data.</text>
</comment>
<dbReference type="Proteomes" id="UP000248291">
    <property type="component" value="Unassembled WGS sequence"/>
</dbReference>
<sequence length="144" mass="15906">MEGSVLPGCTESCAMIICLDRQLKRSPAIRTHLPAGWSAAQGAHDQQRFTPAAKIKNLLYIEVRHFVAPSLLYIAAVFCRRLHSDQSAAACEHATQRVGSWRATIRRPLSGLTRPKPDCHYGDCASPLVRATGLKQQGALKRFR</sequence>
<evidence type="ECO:0000313" key="1">
    <source>
        <dbReference type="EMBL" id="GBH15764.1"/>
    </source>
</evidence>
<name>A0AAN4TJT1_PSESF</name>
<organism evidence="1 2">
    <name type="scientific">Pseudomonas syringae pv. actinidiae</name>
    <dbReference type="NCBI Taxonomy" id="103796"/>
    <lineage>
        <taxon>Bacteria</taxon>
        <taxon>Pseudomonadati</taxon>
        <taxon>Pseudomonadota</taxon>
        <taxon>Gammaproteobacteria</taxon>
        <taxon>Pseudomonadales</taxon>
        <taxon>Pseudomonadaceae</taxon>
        <taxon>Pseudomonas</taxon>
        <taxon>Pseudomonas syringae</taxon>
    </lineage>
</organism>
<dbReference type="EMBL" id="BGKA01000064">
    <property type="protein sequence ID" value="GBH15764.1"/>
    <property type="molecule type" value="Genomic_DNA"/>
</dbReference>
<protein>
    <submittedName>
        <fullName evidence="1">tRNA(Met) C34 N-acetyltransferase TmcA</fullName>
    </submittedName>
</protein>
<proteinExistence type="predicted"/>